<evidence type="ECO:0000256" key="1">
    <source>
        <dbReference type="SAM" id="SignalP"/>
    </source>
</evidence>
<dbReference type="RefSeq" id="WP_166918981.1">
    <property type="nucleotide sequence ID" value="NZ_JAASRN010000002.1"/>
</dbReference>
<proteinExistence type="predicted"/>
<feature type="chain" id="PRO_5032578337" description="Outer membrane protein beta-barrel domain-containing protein" evidence="1">
    <location>
        <begin position="21"/>
        <end position="187"/>
    </location>
</feature>
<gene>
    <name evidence="2" type="ORF">FHS56_001218</name>
</gene>
<protein>
    <recommendedName>
        <fullName evidence="4">Outer membrane protein beta-barrel domain-containing protein</fullName>
    </recommendedName>
</protein>
<organism evidence="2 3">
    <name type="scientific">Thermonema lapsum</name>
    <dbReference type="NCBI Taxonomy" id="28195"/>
    <lineage>
        <taxon>Bacteria</taxon>
        <taxon>Pseudomonadati</taxon>
        <taxon>Bacteroidota</taxon>
        <taxon>Cytophagia</taxon>
        <taxon>Cytophagales</taxon>
        <taxon>Thermonemataceae</taxon>
        <taxon>Thermonema</taxon>
    </lineage>
</organism>
<dbReference type="AlphaFoldDB" id="A0A846MQH0"/>
<evidence type="ECO:0000313" key="3">
    <source>
        <dbReference type="Proteomes" id="UP000537126"/>
    </source>
</evidence>
<keyword evidence="1" id="KW-0732">Signal</keyword>
<accession>A0A846MQH0</accession>
<dbReference type="EMBL" id="JAASRN010000002">
    <property type="protein sequence ID" value="NIK73705.1"/>
    <property type="molecule type" value="Genomic_DNA"/>
</dbReference>
<evidence type="ECO:0008006" key="4">
    <source>
        <dbReference type="Google" id="ProtNLM"/>
    </source>
</evidence>
<feature type="signal peptide" evidence="1">
    <location>
        <begin position="1"/>
        <end position="20"/>
    </location>
</feature>
<name>A0A846MQH0_9BACT</name>
<keyword evidence="3" id="KW-1185">Reference proteome</keyword>
<dbReference type="Proteomes" id="UP000537126">
    <property type="component" value="Unassembled WGS sequence"/>
</dbReference>
<reference evidence="2 3" key="1">
    <citation type="submission" date="2020-03" db="EMBL/GenBank/DDBJ databases">
        <title>Genomic Encyclopedia of Type Strains, Phase IV (KMG-IV): sequencing the most valuable type-strain genomes for metagenomic binning, comparative biology and taxonomic classification.</title>
        <authorList>
            <person name="Goeker M."/>
        </authorList>
    </citation>
    <scope>NUCLEOTIDE SEQUENCE [LARGE SCALE GENOMIC DNA]</scope>
    <source>
        <strain evidence="2 3">DSM 5718</strain>
    </source>
</reference>
<comment type="caution">
    <text evidence="2">The sequence shown here is derived from an EMBL/GenBank/DDBJ whole genome shotgun (WGS) entry which is preliminary data.</text>
</comment>
<evidence type="ECO:0000313" key="2">
    <source>
        <dbReference type="EMBL" id="NIK73705.1"/>
    </source>
</evidence>
<sequence length="187" mass="20861">MMRAYVCLVALLITAHWTMAQGEWAVGVRVPEPAGLSVKKYLNGGSNALEFGIGTYGYGYGYGSSYPGYRGYYKKYNSDYYYRRGGLVIMADYLWQKSISGVEGLQWYAGPGLQLRSFNYLYDSNGDGRLDTEGTALGLGPNGMAGLEWFFPQADFFSLFVDMGLYVEVVPRPWVVLNAGIGFHFNF</sequence>